<feature type="transmembrane region" description="Helical" evidence="2">
    <location>
        <begin position="28"/>
        <end position="48"/>
    </location>
</feature>
<evidence type="ECO:0000259" key="3">
    <source>
        <dbReference type="Pfam" id="PF17173"/>
    </source>
</evidence>
<dbReference type="Pfam" id="PF17173">
    <property type="entry name" value="DUF5129"/>
    <property type="match status" value="1"/>
</dbReference>
<organism evidence="4 5">
    <name type="scientific">Brachybacterium rhamnosum</name>
    <dbReference type="NCBI Taxonomy" id="173361"/>
    <lineage>
        <taxon>Bacteria</taxon>
        <taxon>Bacillati</taxon>
        <taxon>Actinomycetota</taxon>
        <taxon>Actinomycetes</taxon>
        <taxon>Micrococcales</taxon>
        <taxon>Dermabacteraceae</taxon>
        <taxon>Brachybacterium</taxon>
    </lineage>
</organism>
<evidence type="ECO:0000256" key="2">
    <source>
        <dbReference type="SAM" id="Phobius"/>
    </source>
</evidence>
<evidence type="ECO:0000313" key="4">
    <source>
        <dbReference type="EMBL" id="MFD1833582.1"/>
    </source>
</evidence>
<sequence>MSASPVPVIADALPPGAGSRPHERSHRLLMLALALLALLAPLAAVPAAHATPPAVEVLDEAGVLGDPQAVEDRISAVSFREEVQLEVLTLDSATQDVDTSDDRVLNDAVLAYARAEHPEWIDGDTWADGVVIVALDPVQRKLGTYAGDDVKLSDSGFEDVQDAMRDDAADGAWEDALEAGAQEYADLLGRPWWQSPGGILGAAVALVLVAIGAISALWRGAGVRHRVAEARARHEDVRTRRRETEDAAARIPRDSAYGAAVLADVEDHRRSADEAERLAQQLPDRPRPLWGISPTTSRLGEDYEEAVGTADAADDTIINAAHLLGRSGDHRAAWQEERRPLDESLAAVEETILDSEVEEKGPSAAADALRATAREVAPELEQVSRDYLEGARTPDECLERLDELTARLATASSRLRDEVIGARAEDRDEIELMRQAEPEKGFVSEFPSSVRGRRQARHPAAYATDYSLSPVLWTGAWYGGATSALDTHRHPPASSSGSTSGYSGGGFSGAGSSSSF</sequence>
<reference evidence="5" key="1">
    <citation type="journal article" date="2019" name="Int. J. Syst. Evol. Microbiol.">
        <title>The Global Catalogue of Microorganisms (GCM) 10K type strain sequencing project: providing services to taxonomists for standard genome sequencing and annotation.</title>
        <authorList>
            <consortium name="The Broad Institute Genomics Platform"/>
            <consortium name="The Broad Institute Genome Sequencing Center for Infectious Disease"/>
            <person name="Wu L."/>
            <person name="Ma J."/>
        </authorList>
    </citation>
    <scope>NUCLEOTIDE SEQUENCE [LARGE SCALE GENOMIC DNA]</scope>
    <source>
        <strain evidence="5">JCM 11650</strain>
    </source>
</reference>
<dbReference type="EMBL" id="JBHUFL010000001">
    <property type="protein sequence ID" value="MFD1833582.1"/>
    <property type="molecule type" value="Genomic_DNA"/>
</dbReference>
<feature type="region of interest" description="Disordered" evidence="1">
    <location>
        <begin position="488"/>
        <end position="516"/>
    </location>
</feature>
<dbReference type="Gene3D" id="3.10.310.50">
    <property type="match status" value="1"/>
</dbReference>
<accession>A0ABW4PTG7</accession>
<keyword evidence="2" id="KW-0472">Membrane</keyword>
<protein>
    <submittedName>
        <fullName evidence="4">DUF5129 domain-containing protein</fullName>
    </submittedName>
</protein>
<gene>
    <name evidence="4" type="ORF">ACFSDA_00720</name>
</gene>
<name>A0ABW4PTG7_9MICO</name>
<proteinExistence type="predicted"/>
<keyword evidence="2" id="KW-1133">Transmembrane helix</keyword>
<dbReference type="RefSeq" id="WP_343903319.1">
    <property type="nucleotide sequence ID" value="NZ_BAAAIS010000001.1"/>
</dbReference>
<feature type="domain" description="DUF5129" evidence="3">
    <location>
        <begin position="57"/>
        <end position="401"/>
    </location>
</feature>
<feature type="region of interest" description="Disordered" evidence="1">
    <location>
        <begin position="272"/>
        <end position="297"/>
    </location>
</feature>
<keyword evidence="2" id="KW-0812">Transmembrane</keyword>
<feature type="transmembrane region" description="Helical" evidence="2">
    <location>
        <begin position="197"/>
        <end position="218"/>
    </location>
</feature>
<evidence type="ECO:0000313" key="5">
    <source>
        <dbReference type="Proteomes" id="UP001597280"/>
    </source>
</evidence>
<evidence type="ECO:0000256" key="1">
    <source>
        <dbReference type="SAM" id="MobiDB-lite"/>
    </source>
</evidence>
<dbReference type="InterPro" id="IPR033435">
    <property type="entry name" value="DUF5129"/>
</dbReference>
<comment type="caution">
    <text evidence="4">The sequence shown here is derived from an EMBL/GenBank/DDBJ whole genome shotgun (WGS) entry which is preliminary data.</text>
</comment>
<keyword evidence="5" id="KW-1185">Reference proteome</keyword>
<dbReference type="Proteomes" id="UP001597280">
    <property type="component" value="Unassembled WGS sequence"/>
</dbReference>